<protein>
    <submittedName>
        <fullName evidence="1">DUF4374 domain-containing protein</fullName>
    </submittedName>
</protein>
<accession>A0A444MJ97</accession>
<dbReference type="RefSeq" id="WP_128535661.1">
    <property type="nucleotide sequence ID" value="NZ_SBIW01000011.1"/>
</dbReference>
<comment type="caution">
    <text evidence="1">The sequence shown here is derived from an EMBL/GenBank/DDBJ whole genome shotgun (WGS) entry which is preliminary data.</text>
</comment>
<evidence type="ECO:0000313" key="1">
    <source>
        <dbReference type="EMBL" id="RWY48314.1"/>
    </source>
</evidence>
<proteinExistence type="predicted"/>
<organism evidence="1 2">
    <name type="scientific">Mucilaginibacter gilvus</name>
    <dbReference type="NCBI Taxonomy" id="2305909"/>
    <lineage>
        <taxon>Bacteria</taxon>
        <taxon>Pseudomonadati</taxon>
        <taxon>Bacteroidota</taxon>
        <taxon>Sphingobacteriia</taxon>
        <taxon>Sphingobacteriales</taxon>
        <taxon>Sphingobacteriaceae</taxon>
        <taxon>Mucilaginibacter</taxon>
    </lineage>
</organism>
<name>A0A444MJ97_9SPHI</name>
<reference evidence="1 2" key="1">
    <citation type="submission" date="2019-01" db="EMBL/GenBank/DDBJ databases">
        <title>Mucilaginibacter antarcticum sp. nov., isolated from antarctic soil.</title>
        <authorList>
            <person name="Yan Y.-Q."/>
            <person name="Du Z.-J."/>
        </authorList>
    </citation>
    <scope>NUCLEOTIDE SEQUENCE [LARGE SCALE GENOMIC DNA]</scope>
    <source>
        <strain evidence="1 2">F01003</strain>
    </source>
</reference>
<sequence length="404" mass="43564">MKKNYVLTLLTVTALLMQACKKDQKTQPKTPDAASTYALSVTGGSYPTQTTYMFGNVGFPTGTLGTSNAAESPSTALVFHNGKNMYQCNFGAPATLHKFEFDANGKAKEVGSFAVAGLKTIGAVDFISETDAFATVAGYGLVGKLVRFNPSTMTITSTIDLSSVQKTGSTEVYYQGLIHRDNYLYMGVNYQDKKGNNLEDKVFITLIDITTGKVAKQIEDNRSSEMWNSGTESSFQPNVMIKDAAGDIYVMGYANNNKPSGILRIKKGSTDFDTSYFFDLNSTTGKPCIGILYFSAGQVFTVRYDDAVAYPFDLDASYNSVATCQYYKIDLNAKTTSGSIAPGMPKFFGNAAFAVKFDDNKLYFNCAGADASSNAIYSYQLSNGAVSKEFGLASGACNAFAKLN</sequence>
<dbReference type="EMBL" id="SBIW01000011">
    <property type="protein sequence ID" value="RWY48314.1"/>
    <property type="molecule type" value="Genomic_DNA"/>
</dbReference>
<dbReference type="Proteomes" id="UP000286701">
    <property type="component" value="Unassembled WGS sequence"/>
</dbReference>
<evidence type="ECO:0000313" key="2">
    <source>
        <dbReference type="Proteomes" id="UP000286701"/>
    </source>
</evidence>
<keyword evidence="2" id="KW-1185">Reference proteome</keyword>
<dbReference type="OrthoDB" id="1404180at2"/>
<dbReference type="SUPFAM" id="SSF63825">
    <property type="entry name" value="YWTD domain"/>
    <property type="match status" value="1"/>
</dbReference>
<dbReference type="AlphaFoldDB" id="A0A444MJ97"/>
<gene>
    <name evidence="1" type="ORF">EPL05_19415</name>
</gene>
<dbReference type="PROSITE" id="PS51257">
    <property type="entry name" value="PROKAR_LIPOPROTEIN"/>
    <property type="match status" value="1"/>
</dbReference>